<evidence type="ECO:0000313" key="4">
    <source>
        <dbReference type="Proteomes" id="UP000887013"/>
    </source>
</evidence>
<organism evidence="3 4">
    <name type="scientific">Nephila pilipes</name>
    <name type="common">Giant wood spider</name>
    <name type="synonym">Nephila maculata</name>
    <dbReference type="NCBI Taxonomy" id="299642"/>
    <lineage>
        <taxon>Eukaryota</taxon>
        <taxon>Metazoa</taxon>
        <taxon>Ecdysozoa</taxon>
        <taxon>Arthropoda</taxon>
        <taxon>Chelicerata</taxon>
        <taxon>Arachnida</taxon>
        <taxon>Araneae</taxon>
        <taxon>Araneomorphae</taxon>
        <taxon>Entelegynae</taxon>
        <taxon>Araneoidea</taxon>
        <taxon>Nephilidae</taxon>
        <taxon>Nephila</taxon>
    </lineage>
</organism>
<name>A0A8X6QTI9_NEPPI</name>
<feature type="compositionally biased region" description="Basic and acidic residues" evidence="1">
    <location>
        <begin position="115"/>
        <end position="124"/>
    </location>
</feature>
<dbReference type="SUPFAM" id="SSF57933">
    <property type="entry name" value="TAZ domain"/>
    <property type="match status" value="1"/>
</dbReference>
<reference evidence="3" key="1">
    <citation type="submission" date="2020-08" db="EMBL/GenBank/DDBJ databases">
        <title>Multicomponent nature underlies the extraordinary mechanical properties of spider dragline silk.</title>
        <authorList>
            <person name="Kono N."/>
            <person name="Nakamura H."/>
            <person name="Mori M."/>
            <person name="Yoshida Y."/>
            <person name="Ohtoshi R."/>
            <person name="Malay A.D."/>
            <person name="Moran D.A.P."/>
            <person name="Tomita M."/>
            <person name="Numata K."/>
            <person name="Arakawa K."/>
        </authorList>
    </citation>
    <scope>NUCLEOTIDE SEQUENCE</scope>
</reference>
<gene>
    <name evidence="3" type="ORF">NPIL_57841</name>
    <name evidence="2" type="ORF">NPIL_624351</name>
</gene>
<feature type="compositionally biased region" description="Basic and acidic residues" evidence="1">
    <location>
        <begin position="56"/>
        <end position="67"/>
    </location>
</feature>
<evidence type="ECO:0000256" key="1">
    <source>
        <dbReference type="SAM" id="MobiDB-lite"/>
    </source>
</evidence>
<evidence type="ECO:0000313" key="3">
    <source>
        <dbReference type="EMBL" id="GFU35604.1"/>
    </source>
</evidence>
<dbReference type="OrthoDB" id="899at2759"/>
<evidence type="ECO:0000313" key="2">
    <source>
        <dbReference type="EMBL" id="GFS39791.1"/>
    </source>
</evidence>
<dbReference type="Proteomes" id="UP000887013">
    <property type="component" value="Unassembled WGS sequence"/>
</dbReference>
<dbReference type="Gene3D" id="1.20.1020.10">
    <property type="entry name" value="TAZ domain"/>
    <property type="match status" value="1"/>
</dbReference>
<feature type="compositionally biased region" description="Polar residues" evidence="1">
    <location>
        <begin position="102"/>
        <end position="113"/>
    </location>
</feature>
<keyword evidence="4" id="KW-1185">Reference proteome</keyword>
<dbReference type="EMBL" id="BMAW01089426">
    <property type="protein sequence ID" value="GFS39791.1"/>
    <property type="molecule type" value="Genomic_DNA"/>
</dbReference>
<dbReference type="InterPro" id="IPR035898">
    <property type="entry name" value="TAZ_dom_sf"/>
</dbReference>
<dbReference type="EMBL" id="BMAW01130567">
    <property type="protein sequence ID" value="GFU35604.1"/>
    <property type="molecule type" value="Genomic_DNA"/>
</dbReference>
<feature type="region of interest" description="Disordered" evidence="1">
    <location>
        <begin position="102"/>
        <end position="124"/>
    </location>
</feature>
<protein>
    <submittedName>
        <fullName evidence="3">Uncharacterized protein</fullName>
    </submittedName>
</protein>
<proteinExistence type="predicted"/>
<accession>A0A8X6QTI9</accession>
<comment type="caution">
    <text evidence="3">The sequence shown here is derived from an EMBL/GenBank/DDBJ whole genome shotgun (WGS) entry which is preliminary data.</text>
</comment>
<feature type="region of interest" description="Disordered" evidence="1">
    <location>
        <begin position="56"/>
        <end position="80"/>
    </location>
</feature>
<sequence>MDNIVHVGSCKNSDCLILACREMKESFEHVQQCDVLDISLCGTCSFFTLEALRHSKSDSVEEQDNKIKVNPKPSSSESACQGLHAGVCTLERRLRLFCYSSNLSDSQEDGNSTDMDEKLNEDST</sequence>
<dbReference type="AlphaFoldDB" id="A0A8X6QTI9"/>